<gene>
    <name evidence="6" type="ORF">LIPSTDRAFT_223795</name>
</gene>
<feature type="domain" description="RING-type" evidence="5">
    <location>
        <begin position="341"/>
        <end position="380"/>
    </location>
</feature>
<dbReference type="Proteomes" id="UP000094385">
    <property type="component" value="Unassembled WGS sequence"/>
</dbReference>
<dbReference type="Pfam" id="PF13920">
    <property type="entry name" value="zf-C3HC4_3"/>
    <property type="match status" value="1"/>
</dbReference>
<evidence type="ECO:0000256" key="1">
    <source>
        <dbReference type="ARBA" id="ARBA00022723"/>
    </source>
</evidence>
<name>A0A1E3QEA6_LIPST</name>
<dbReference type="AlphaFoldDB" id="A0A1E3QEA6"/>
<dbReference type="InterPro" id="IPR001841">
    <property type="entry name" value="Znf_RING"/>
</dbReference>
<dbReference type="InterPro" id="IPR013083">
    <property type="entry name" value="Znf_RING/FYVE/PHD"/>
</dbReference>
<evidence type="ECO:0000259" key="5">
    <source>
        <dbReference type="PROSITE" id="PS50089"/>
    </source>
</evidence>
<proteinExistence type="predicted"/>
<dbReference type="SUPFAM" id="SSF57850">
    <property type="entry name" value="RING/U-box"/>
    <property type="match status" value="1"/>
</dbReference>
<dbReference type="InterPro" id="IPR004331">
    <property type="entry name" value="SPX_dom"/>
</dbReference>
<dbReference type="SMART" id="SM00184">
    <property type="entry name" value="RING"/>
    <property type="match status" value="1"/>
</dbReference>
<dbReference type="PANTHER" id="PTHR23327">
    <property type="entry name" value="RING FINGER PROTEIN 127"/>
    <property type="match status" value="1"/>
</dbReference>
<evidence type="ECO:0000256" key="4">
    <source>
        <dbReference type="PROSITE-ProRule" id="PRU00175"/>
    </source>
</evidence>
<organism evidence="6 7">
    <name type="scientific">Lipomyces starkeyi NRRL Y-11557</name>
    <dbReference type="NCBI Taxonomy" id="675824"/>
    <lineage>
        <taxon>Eukaryota</taxon>
        <taxon>Fungi</taxon>
        <taxon>Dikarya</taxon>
        <taxon>Ascomycota</taxon>
        <taxon>Saccharomycotina</taxon>
        <taxon>Lipomycetes</taxon>
        <taxon>Lipomycetales</taxon>
        <taxon>Lipomycetaceae</taxon>
        <taxon>Lipomyces</taxon>
    </lineage>
</organism>
<evidence type="ECO:0000313" key="7">
    <source>
        <dbReference type="Proteomes" id="UP000094385"/>
    </source>
</evidence>
<dbReference type="PANTHER" id="PTHR23327:SF51">
    <property type="entry name" value="TRANSCRIPTIONAL REGULATOR OF YEAST FORM ADHERENCE 3"/>
    <property type="match status" value="1"/>
</dbReference>
<protein>
    <recommendedName>
        <fullName evidence="5">RING-type domain-containing protein</fullName>
    </recommendedName>
</protein>
<dbReference type="Gene3D" id="3.30.40.10">
    <property type="entry name" value="Zinc/RING finger domain, C3HC4 (zinc finger)"/>
    <property type="match status" value="1"/>
</dbReference>
<dbReference type="STRING" id="675824.A0A1E3QEA6"/>
<keyword evidence="1" id="KW-0479">Metal-binding</keyword>
<dbReference type="EMBL" id="KV454290">
    <property type="protein sequence ID" value="ODQ75996.1"/>
    <property type="molecule type" value="Genomic_DNA"/>
</dbReference>
<dbReference type="Pfam" id="PF03105">
    <property type="entry name" value="SPX"/>
    <property type="match status" value="1"/>
</dbReference>
<dbReference type="PROSITE" id="PS00518">
    <property type="entry name" value="ZF_RING_1"/>
    <property type="match status" value="1"/>
</dbReference>
<reference evidence="6 7" key="1">
    <citation type="journal article" date="2016" name="Proc. Natl. Acad. Sci. U.S.A.">
        <title>Comparative genomics of biotechnologically important yeasts.</title>
        <authorList>
            <person name="Riley R."/>
            <person name="Haridas S."/>
            <person name="Wolfe K.H."/>
            <person name="Lopes M.R."/>
            <person name="Hittinger C.T."/>
            <person name="Goeker M."/>
            <person name="Salamov A.A."/>
            <person name="Wisecaver J.H."/>
            <person name="Long T.M."/>
            <person name="Calvey C.H."/>
            <person name="Aerts A.L."/>
            <person name="Barry K.W."/>
            <person name="Choi C."/>
            <person name="Clum A."/>
            <person name="Coughlan A.Y."/>
            <person name="Deshpande S."/>
            <person name="Douglass A.P."/>
            <person name="Hanson S.J."/>
            <person name="Klenk H.-P."/>
            <person name="LaButti K.M."/>
            <person name="Lapidus A."/>
            <person name="Lindquist E.A."/>
            <person name="Lipzen A.M."/>
            <person name="Meier-Kolthoff J.P."/>
            <person name="Ohm R.A."/>
            <person name="Otillar R.P."/>
            <person name="Pangilinan J.L."/>
            <person name="Peng Y."/>
            <person name="Rokas A."/>
            <person name="Rosa C.A."/>
            <person name="Scheuner C."/>
            <person name="Sibirny A.A."/>
            <person name="Slot J.C."/>
            <person name="Stielow J.B."/>
            <person name="Sun H."/>
            <person name="Kurtzman C.P."/>
            <person name="Blackwell M."/>
            <person name="Grigoriev I.V."/>
            <person name="Jeffries T.W."/>
        </authorList>
    </citation>
    <scope>NUCLEOTIDE SEQUENCE [LARGE SCALE GENOMIC DNA]</scope>
    <source>
        <strain evidence="6 7">NRRL Y-11557</strain>
    </source>
</reference>
<evidence type="ECO:0000256" key="3">
    <source>
        <dbReference type="ARBA" id="ARBA00022833"/>
    </source>
</evidence>
<keyword evidence="7" id="KW-1185">Reference proteome</keyword>
<keyword evidence="2 4" id="KW-0863">Zinc-finger</keyword>
<accession>A0A1E3QEA6</accession>
<dbReference type="InterPro" id="IPR017907">
    <property type="entry name" value="Znf_RING_CS"/>
</dbReference>
<evidence type="ECO:0000256" key="2">
    <source>
        <dbReference type="ARBA" id="ARBA00022771"/>
    </source>
</evidence>
<dbReference type="PROSITE" id="PS50089">
    <property type="entry name" value="ZF_RING_2"/>
    <property type="match status" value="1"/>
</dbReference>
<evidence type="ECO:0000313" key="6">
    <source>
        <dbReference type="EMBL" id="ODQ75996.1"/>
    </source>
</evidence>
<keyword evidence="3" id="KW-0862">Zinc</keyword>
<sequence length="437" mass="49381">MINLDNVNDEVPLSVVVSPETSATVQSLVLVGQKRTSLNSEDMASRLKNHKVYISGGEVADTDRCKDDIATSSNRTSELIRANDSNVPSRQRRSRELRLSLLSEYGIIQSTGSNPGNSIFQNVPDTADSLDIFSSEFSSKVEAHFHSDCLELAALFTSQAEQEKRLTEQVKNIARRLPRVVSPLRKKNDLYAWREIFRLYIDAEIFFSSLEPDQGGNSVEQAHERFTYFMDNIRQTNVIARLKSPESKAIFELFWGLNLTLLQSTECQKLNQISAIKISKTSGEKTALTTQEAFPELCSACSEFCSHNSLRSTPTSVVKSVHSTMTKQLLSLIPQLDDYICPVCYLIAFKPVRLDCSHVFCIRCLVKLQRQRKDSCPLCRQPKVLITADGRNIDIGLYNQMLLYFPLETKAKQIANNKESTLEKFPHLKNQRKCVIL</sequence>
<dbReference type="GO" id="GO:0008270">
    <property type="term" value="F:zinc ion binding"/>
    <property type="evidence" value="ECO:0007669"/>
    <property type="project" value="UniProtKB-KW"/>
</dbReference>
<dbReference type="OrthoDB" id="5588846at2759"/>